<name>A0A2K8YZF7_9BACT</name>
<evidence type="ECO:0008006" key="4">
    <source>
        <dbReference type="Google" id="ProtNLM"/>
    </source>
</evidence>
<sequence length="148" mass="17261">MKYVKIVQLFFIIMIFSSFLSCTKDVAPQTPEQLLTAHAWKIDEIRYLQNNTPHYYKRGGTQNTESFSDEYIEFFSDKTGKYYAQDQSSASLTWGFANAEKTILQYTLQSSLPITWENLILTKGSIRYTEYYDRYGTKSLAEAIRIPK</sequence>
<proteinExistence type="predicted"/>
<keyword evidence="1" id="KW-0732">Signal</keyword>
<dbReference type="KEGG" id="spir:CWM47_14930"/>
<gene>
    <name evidence="2" type="ORF">CWM47_14930</name>
</gene>
<organism evidence="2 3">
    <name type="scientific">Spirosoma pollinicola</name>
    <dbReference type="NCBI Taxonomy" id="2057025"/>
    <lineage>
        <taxon>Bacteria</taxon>
        <taxon>Pseudomonadati</taxon>
        <taxon>Bacteroidota</taxon>
        <taxon>Cytophagia</taxon>
        <taxon>Cytophagales</taxon>
        <taxon>Cytophagaceae</taxon>
        <taxon>Spirosoma</taxon>
    </lineage>
</organism>
<protein>
    <recommendedName>
        <fullName evidence="4">Lipocalin-like domain-containing protein</fullName>
    </recommendedName>
</protein>
<accession>A0A2K8YZF7</accession>
<reference evidence="2 3" key="1">
    <citation type="submission" date="2017-11" db="EMBL/GenBank/DDBJ databases">
        <title>Taxonomic description and genome sequences of Spirosoma HA7 sp. nov., isolated from pollen microhabitat of Corylus avellana.</title>
        <authorList>
            <person name="Ambika Manirajan B."/>
            <person name="Suarez C."/>
            <person name="Ratering S."/>
            <person name="Geissler-Plaum R."/>
            <person name="Cardinale M."/>
            <person name="Sylvia S."/>
        </authorList>
    </citation>
    <scope>NUCLEOTIDE SEQUENCE [LARGE SCALE GENOMIC DNA]</scope>
    <source>
        <strain evidence="2 3">HA7</strain>
    </source>
</reference>
<evidence type="ECO:0000256" key="1">
    <source>
        <dbReference type="SAM" id="SignalP"/>
    </source>
</evidence>
<evidence type="ECO:0000313" key="3">
    <source>
        <dbReference type="Proteomes" id="UP000232883"/>
    </source>
</evidence>
<feature type="chain" id="PRO_5014830380" description="Lipocalin-like domain-containing protein" evidence="1">
    <location>
        <begin position="21"/>
        <end position="148"/>
    </location>
</feature>
<dbReference type="EMBL" id="CP025096">
    <property type="protein sequence ID" value="AUD03013.1"/>
    <property type="molecule type" value="Genomic_DNA"/>
</dbReference>
<evidence type="ECO:0000313" key="2">
    <source>
        <dbReference type="EMBL" id="AUD03013.1"/>
    </source>
</evidence>
<feature type="signal peptide" evidence="1">
    <location>
        <begin position="1"/>
        <end position="20"/>
    </location>
</feature>
<dbReference type="PROSITE" id="PS51257">
    <property type="entry name" value="PROKAR_LIPOPROTEIN"/>
    <property type="match status" value="1"/>
</dbReference>
<dbReference type="Proteomes" id="UP000232883">
    <property type="component" value="Chromosome"/>
</dbReference>
<keyword evidence="3" id="KW-1185">Reference proteome</keyword>
<dbReference type="AlphaFoldDB" id="A0A2K8YZF7"/>